<organism evidence="4 5">
    <name type="scientific">Frankliniella fusca</name>
    <dbReference type="NCBI Taxonomy" id="407009"/>
    <lineage>
        <taxon>Eukaryota</taxon>
        <taxon>Metazoa</taxon>
        <taxon>Ecdysozoa</taxon>
        <taxon>Arthropoda</taxon>
        <taxon>Hexapoda</taxon>
        <taxon>Insecta</taxon>
        <taxon>Pterygota</taxon>
        <taxon>Neoptera</taxon>
        <taxon>Paraneoptera</taxon>
        <taxon>Thysanoptera</taxon>
        <taxon>Terebrantia</taxon>
        <taxon>Thripoidea</taxon>
        <taxon>Thripidae</taxon>
        <taxon>Frankliniella</taxon>
    </lineage>
</organism>
<dbReference type="InterPro" id="IPR000618">
    <property type="entry name" value="Insect_cuticle"/>
</dbReference>
<dbReference type="GO" id="GO:0042302">
    <property type="term" value="F:structural constituent of cuticle"/>
    <property type="evidence" value="ECO:0007669"/>
    <property type="project" value="UniProtKB-UniRule"/>
</dbReference>
<dbReference type="EMBL" id="JAHWGI010001270">
    <property type="protein sequence ID" value="KAK3926869.1"/>
    <property type="molecule type" value="Genomic_DNA"/>
</dbReference>
<feature type="compositionally biased region" description="Basic and acidic residues" evidence="3">
    <location>
        <begin position="21"/>
        <end position="41"/>
    </location>
</feature>
<proteinExistence type="predicted"/>
<dbReference type="Pfam" id="PF00379">
    <property type="entry name" value="Chitin_bind_4"/>
    <property type="match status" value="1"/>
</dbReference>
<sequence>MRTAKQEQSSDDGNEYTFEYAVRDTRPDRRDPKPSREERRRAGGVVLGSYSLLSPDGSQRTVQYSAHPVHGLTAVVRRDAGVGAALFVRGPFPTAAPTPTVVLVRPHPQVLFGPTATASGPQQIVYQGVDAGGPPSAPQLLQVVTPSPVRVQVHPQQVESSTPLPSARLVAVDVQRPLEPSAEDAVVNIGGRDRPSAAAAVPSGRVRVQQVPQHLLLSAQALPVLALGPAPLAGTNGSPASSFFFFGQQHQQAATAAPAPPAAQRAFFSFPLLQHGPSPTGAPSPASGQTSAPALYRFPHPDPPVHFATSGQGYTSAVFTAFSNPYVSYAY</sequence>
<accession>A0AAE1LQ74</accession>
<gene>
    <name evidence="4" type="ORF">KUF71_015205</name>
</gene>
<name>A0AAE1LQ74_9NEOP</name>
<evidence type="ECO:0000256" key="2">
    <source>
        <dbReference type="PROSITE-ProRule" id="PRU00497"/>
    </source>
</evidence>
<evidence type="ECO:0000313" key="5">
    <source>
        <dbReference type="Proteomes" id="UP001219518"/>
    </source>
</evidence>
<evidence type="ECO:0000256" key="3">
    <source>
        <dbReference type="SAM" id="MobiDB-lite"/>
    </source>
</evidence>
<keyword evidence="5" id="KW-1185">Reference proteome</keyword>
<dbReference type="GO" id="GO:0031012">
    <property type="term" value="C:extracellular matrix"/>
    <property type="evidence" value="ECO:0007669"/>
    <property type="project" value="TreeGrafter"/>
</dbReference>
<dbReference type="GO" id="GO:0005615">
    <property type="term" value="C:extracellular space"/>
    <property type="evidence" value="ECO:0007669"/>
    <property type="project" value="TreeGrafter"/>
</dbReference>
<dbReference type="AlphaFoldDB" id="A0AAE1LQ74"/>
<keyword evidence="1 2" id="KW-0193">Cuticle</keyword>
<protein>
    <submittedName>
        <fullName evidence="4">Cuticle protein</fullName>
    </submittedName>
</protein>
<evidence type="ECO:0000313" key="4">
    <source>
        <dbReference type="EMBL" id="KAK3926869.1"/>
    </source>
</evidence>
<reference evidence="4" key="1">
    <citation type="submission" date="2021-07" db="EMBL/GenBank/DDBJ databases">
        <authorList>
            <person name="Catto M.A."/>
            <person name="Jacobson A."/>
            <person name="Kennedy G."/>
            <person name="Labadie P."/>
            <person name="Hunt B.G."/>
            <person name="Srinivasan R."/>
        </authorList>
    </citation>
    <scope>NUCLEOTIDE SEQUENCE</scope>
    <source>
        <strain evidence="4">PL_HMW_Pooled</strain>
        <tissue evidence="4">Head</tissue>
    </source>
</reference>
<comment type="caution">
    <text evidence="4">The sequence shown here is derived from an EMBL/GenBank/DDBJ whole genome shotgun (WGS) entry which is preliminary data.</text>
</comment>
<dbReference type="PANTHER" id="PTHR12236:SF86">
    <property type="entry name" value="CCP84AC-RELATED"/>
    <property type="match status" value="1"/>
</dbReference>
<reference evidence="4" key="2">
    <citation type="journal article" date="2023" name="BMC Genomics">
        <title>Pest status, molecular evolution, and epigenetic factors derived from the genome assembly of Frankliniella fusca, a thysanopteran phytovirus vector.</title>
        <authorList>
            <person name="Catto M.A."/>
            <person name="Labadie P.E."/>
            <person name="Jacobson A.L."/>
            <person name="Kennedy G.G."/>
            <person name="Srinivasan R."/>
            <person name="Hunt B.G."/>
        </authorList>
    </citation>
    <scope>NUCLEOTIDE SEQUENCE</scope>
    <source>
        <strain evidence="4">PL_HMW_Pooled</strain>
    </source>
</reference>
<dbReference type="PROSITE" id="PS51155">
    <property type="entry name" value="CHIT_BIND_RR_2"/>
    <property type="match status" value="1"/>
</dbReference>
<feature type="region of interest" description="Disordered" evidence="3">
    <location>
        <begin position="1"/>
        <end position="43"/>
    </location>
</feature>
<dbReference type="InterPro" id="IPR051217">
    <property type="entry name" value="Insect_Cuticle_Struc_Prot"/>
</dbReference>
<dbReference type="PANTHER" id="PTHR12236">
    <property type="entry name" value="STRUCTURAL CONTITUENT OF CUTICLE"/>
    <property type="match status" value="1"/>
</dbReference>
<evidence type="ECO:0000256" key="1">
    <source>
        <dbReference type="ARBA" id="ARBA00022460"/>
    </source>
</evidence>
<dbReference type="Proteomes" id="UP001219518">
    <property type="component" value="Unassembled WGS sequence"/>
</dbReference>